<comment type="similarity">
    <text evidence="1">Belongs to the AHA1 family.</text>
</comment>
<accession>A0ABX1S8Q7</accession>
<dbReference type="Pfam" id="PF08327">
    <property type="entry name" value="AHSA1"/>
    <property type="match status" value="1"/>
</dbReference>
<evidence type="ECO:0000256" key="2">
    <source>
        <dbReference type="SAM" id="MobiDB-lite"/>
    </source>
</evidence>
<name>A0ABX1S8Q7_9PSEU</name>
<dbReference type="Gene3D" id="3.30.530.20">
    <property type="match status" value="1"/>
</dbReference>
<evidence type="ECO:0000259" key="3">
    <source>
        <dbReference type="Pfam" id="PF08327"/>
    </source>
</evidence>
<organism evidence="4 5">
    <name type="scientific">Pseudonocardia acidicola</name>
    <dbReference type="NCBI Taxonomy" id="2724939"/>
    <lineage>
        <taxon>Bacteria</taxon>
        <taxon>Bacillati</taxon>
        <taxon>Actinomycetota</taxon>
        <taxon>Actinomycetes</taxon>
        <taxon>Pseudonocardiales</taxon>
        <taxon>Pseudonocardiaceae</taxon>
        <taxon>Pseudonocardia</taxon>
    </lineage>
</organism>
<dbReference type="RefSeq" id="WP_169379925.1">
    <property type="nucleotide sequence ID" value="NZ_JAAXLA010000005.1"/>
</dbReference>
<dbReference type="EMBL" id="JAAXLA010000005">
    <property type="protein sequence ID" value="NMH96538.1"/>
    <property type="molecule type" value="Genomic_DNA"/>
</dbReference>
<reference evidence="4 5" key="1">
    <citation type="submission" date="2020-04" db="EMBL/GenBank/DDBJ databases">
        <authorList>
            <person name="Klaysubun C."/>
            <person name="Duangmal K."/>
            <person name="Lipun K."/>
        </authorList>
    </citation>
    <scope>NUCLEOTIDE SEQUENCE [LARGE SCALE GENOMIC DNA]</scope>
    <source>
        <strain evidence="4 5">K10HN5</strain>
    </source>
</reference>
<protein>
    <submittedName>
        <fullName evidence="4">SRPBCC domain-containing protein</fullName>
    </submittedName>
</protein>
<feature type="compositionally biased region" description="Basic and acidic residues" evidence="2">
    <location>
        <begin position="150"/>
        <end position="161"/>
    </location>
</feature>
<dbReference type="Proteomes" id="UP000820669">
    <property type="component" value="Unassembled WGS sequence"/>
</dbReference>
<dbReference type="InterPro" id="IPR013538">
    <property type="entry name" value="ASHA1/2-like_C"/>
</dbReference>
<feature type="domain" description="Activator of Hsp90 ATPase homologue 1/2-like C-terminal" evidence="3">
    <location>
        <begin position="20"/>
        <end position="140"/>
    </location>
</feature>
<dbReference type="SUPFAM" id="SSF55961">
    <property type="entry name" value="Bet v1-like"/>
    <property type="match status" value="1"/>
</dbReference>
<evidence type="ECO:0000313" key="5">
    <source>
        <dbReference type="Proteomes" id="UP000820669"/>
    </source>
</evidence>
<evidence type="ECO:0000313" key="4">
    <source>
        <dbReference type="EMBL" id="NMH96538.1"/>
    </source>
</evidence>
<keyword evidence="5" id="KW-1185">Reference proteome</keyword>
<evidence type="ECO:0000256" key="1">
    <source>
        <dbReference type="ARBA" id="ARBA00006817"/>
    </source>
</evidence>
<sequence>MTTTLPRSDDYTATLIIDGTPETIFGALTTTAGLAAWWTPVSGDGTEGGELRFDMGAPEGSLVIRVHTAPRATVVVWDVLDCPFLPEWAGTTVTFDLGRTADGGCDLFFRHHGLTPQLDCFNTCRRGWDHFLPSLRQYVETGVGNPRGSAADEARRASSSH</sequence>
<gene>
    <name evidence="4" type="ORF">HF526_04270</name>
</gene>
<comment type="caution">
    <text evidence="4">The sequence shown here is derived from an EMBL/GenBank/DDBJ whole genome shotgun (WGS) entry which is preliminary data.</text>
</comment>
<proteinExistence type="inferred from homology"/>
<dbReference type="InterPro" id="IPR023393">
    <property type="entry name" value="START-like_dom_sf"/>
</dbReference>
<dbReference type="CDD" id="cd07814">
    <property type="entry name" value="SRPBCC_CalC_Aha1-like"/>
    <property type="match status" value="1"/>
</dbReference>
<feature type="region of interest" description="Disordered" evidence="2">
    <location>
        <begin position="142"/>
        <end position="161"/>
    </location>
</feature>